<dbReference type="Proteomes" id="UP000185434">
    <property type="component" value="Chromosome"/>
</dbReference>
<name>A0A1L7CR06_9CORY</name>
<evidence type="ECO:0000256" key="3">
    <source>
        <dbReference type="ARBA" id="ARBA00022801"/>
    </source>
</evidence>
<evidence type="ECO:0000256" key="2">
    <source>
        <dbReference type="ARBA" id="ARBA00012758"/>
    </source>
</evidence>
<dbReference type="PROSITE" id="PS00609">
    <property type="entry name" value="GLYCOSYL_HYDROL_F32"/>
    <property type="match status" value="1"/>
</dbReference>
<dbReference type="STRING" id="1437875.CFRA_02100"/>
<protein>
    <recommendedName>
        <fullName evidence="2">beta-fructofuranosidase</fullName>
        <ecNumber evidence="2">3.2.1.26</ecNumber>
    </recommendedName>
</protein>
<keyword evidence="3 5" id="KW-0378">Hydrolase</keyword>
<dbReference type="InterPro" id="IPR013189">
    <property type="entry name" value="Glyco_hydro_32_C"/>
</dbReference>
<dbReference type="InterPro" id="IPR051214">
    <property type="entry name" value="GH32_Enzymes"/>
</dbReference>
<evidence type="ECO:0000256" key="1">
    <source>
        <dbReference type="ARBA" id="ARBA00009902"/>
    </source>
</evidence>
<gene>
    <name evidence="8" type="ORF">CFRA_02100</name>
</gene>
<dbReference type="Pfam" id="PF08244">
    <property type="entry name" value="Glyco_hydro_32C"/>
    <property type="match status" value="1"/>
</dbReference>
<dbReference type="InterPro" id="IPR018053">
    <property type="entry name" value="Glyco_hydro_32_AS"/>
</dbReference>
<dbReference type="SMART" id="SM00640">
    <property type="entry name" value="Glyco_32"/>
    <property type="match status" value="1"/>
</dbReference>
<dbReference type="EMBL" id="CP009247">
    <property type="protein sequence ID" value="APT88262.1"/>
    <property type="molecule type" value="Genomic_DNA"/>
</dbReference>
<dbReference type="SUPFAM" id="SSF49899">
    <property type="entry name" value="Concanavalin A-like lectins/glucanases"/>
    <property type="match status" value="1"/>
</dbReference>
<evidence type="ECO:0000259" key="6">
    <source>
        <dbReference type="Pfam" id="PF00251"/>
    </source>
</evidence>
<dbReference type="CDD" id="cd18623">
    <property type="entry name" value="GH32_ScrB-like"/>
    <property type="match status" value="1"/>
</dbReference>
<organism evidence="8 9">
    <name type="scientific">Corynebacterium frankenforstense DSM 45800</name>
    <dbReference type="NCBI Taxonomy" id="1437875"/>
    <lineage>
        <taxon>Bacteria</taxon>
        <taxon>Bacillati</taxon>
        <taxon>Actinomycetota</taxon>
        <taxon>Actinomycetes</taxon>
        <taxon>Mycobacteriales</taxon>
        <taxon>Corynebacteriaceae</taxon>
        <taxon>Corynebacterium</taxon>
    </lineage>
</organism>
<feature type="domain" description="Glycosyl hydrolase family 32 C-terminal" evidence="7">
    <location>
        <begin position="371"/>
        <end position="470"/>
    </location>
</feature>
<dbReference type="PANTHER" id="PTHR43101:SF1">
    <property type="entry name" value="BETA-FRUCTOSIDASE"/>
    <property type="match status" value="1"/>
</dbReference>
<proteinExistence type="inferred from homology"/>
<dbReference type="OrthoDB" id="9776657at2"/>
<dbReference type="AlphaFoldDB" id="A0A1L7CR06"/>
<dbReference type="Gene3D" id="2.60.120.560">
    <property type="entry name" value="Exo-inulinase, domain 1"/>
    <property type="match status" value="1"/>
</dbReference>
<evidence type="ECO:0000313" key="8">
    <source>
        <dbReference type="EMBL" id="APT88262.1"/>
    </source>
</evidence>
<dbReference type="Gene3D" id="2.115.10.20">
    <property type="entry name" value="Glycosyl hydrolase domain, family 43"/>
    <property type="match status" value="1"/>
</dbReference>
<accession>A0A1L7CR06</accession>
<evidence type="ECO:0000259" key="7">
    <source>
        <dbReference type="Pfam" id="PF08244"/>
    </source>
</evidence>
<dbReference type="PANTHER" id="PTHR43101">
    <property type="entry name" value="BETA-FRUCTOSIDASE"/>
    <property type="match status" value="1"/>
</dbReference>
<dbReference type="Pfam" id="PF00251">
    <property type="entry name" value="Glyco_hydro_32N"/>
    <property type="match status" value="1"/>
</dbReference>
<dbReference type="InterPro" id="IPR013320">
    <property type="entry name" value="ConA-like_dom_sf"/>
</dbReference>
<evidence type="ECO:0000256" key="4">
    <source>
        <dbReference type="ARBA" id="ARBA00023295"/>
    </source>
</evidence>
<dbReference type="EC" id="3.2.1.26" evidence="2"/>
<dbReference type="InterPro" id="IPR001362">
    <property type="entry name" value="Glyco_hydro_32"/>
</dbReference>
<evidence type="ECO:0000313" key="9">
    <source>
        <dbReference type="Proteomes" id="UP000185434"/>
    </source>
</evidence>
<sequence length="488" mass="51234">MNHPRPRLHVAPPAGRLNDPNGLFVSGETLHVYYQHDPVFPFAHKRTGWAHTTLPLSGGEPQHLPDALHPGQAYDRDGCYSGSAVTDDAGRVQLFYTGNLKEDGVRTPSVNRVFVTDPDGPAGGIHRPDPANPLIDGSPEGYTGHVRDPHVTRVADGGWRMVLGAQRADETGTVVVYTSTDLEHWDFAGEPAFDTTHAAPGDAPDLVPGGYMWECPNLITLTDHADGRDYDVLVVCPQGLDEVEEMDPEHPDVAVTHYASSDQCGYLVGHLTGEPGALTFEVTRGFSELDLGHDFYAPQLIAHPDGDALMLGWMGLPGADEAPTLADGWVHTLTLPRRVRLEAGRLIQEPVLADAASGAHAAPVPAPGDGATADVQDVTVDFPAGTDAGVELADTAGTVAVTVTWDAASESVALTRAGAGTRTDAGDGNAADTRVFRCRPGRCRVIVDAGAVEVFAGDGAVAAALTAWPTAGERWAPVRAGSPPGAAG</sequence>
<feature type="domain" description="Glycosyl hydrolase family 32 N-terminal" evidence="6">
    <location>
        <begin position="9"/>
        <end position="350"/>
    </location>
</feature>
<dbReference type="InterPro" id="IPR023296">
    <property type="entry name" value="Glyco_hydro_beta-prop_sf"/>
</dbReference>
<dbReference type="KEGG" id="cfk:CFRA_02100"/>
<dbReference type="GO" id="GO:0004564">
    <property type="term" value="F:beta-fructofuranosidase activity"/>
    <property type="evidence" value="ECO:0007669"/>
    <property type="project" value="UniProtKB-EC"/>
</dbReference>
<keyword evidence="4 5" id="KW-0326">Glycosidase</keyword>
<evidence type="ECO:0000256" key="5">
    <source>
        <dbReference type="RuleBase" id="RU362110"/>
    </source>
</evidence>
<dbReference type="SUPFAM" id="SSF75005">
    <property type="entry name" value="Arabinanase/levansucrase/invertase"/>
    <property type="match status" value="1"/>
</dbReference>
<keyword evidence="9" id="KW-1185">Reference proteome</keyword>
<dbReference type="GO" id="GO:0005975">
    <property type="term" value="P:carbohydrate metabolic process"/>
    <property type="evidence" value="ECO:0007669"/>
    <property type="project" value="InterPro"/>
</dbReference>
<comment type="similarity">
    <text evidence="1 5">Belongs to the glycosyl hydrolase 32 family.</text>
</comment>
<dbReference type="InterPro" id="IPR013148">
    <property type="entry name" value="Glyco_hydro_32_N"/>
</dbReference>
<reference evidence="8 9" key="1">
    <citation type="submission" date="2014-08" db="EMBL/GenBank/DDBJ databases">
        <title>Complete genome sequence of Corynebacterium frankenforstense ST18(T) (=DSM 45800(T)), isolated from raw cow milk.</title>
        <authorList>
            <person name="Ruckert C."/>
            <person name="Albersmeier A."/>
            <person name="Winkler A."/>
            <person name="Lipski A."/>
            <person name="Kalinowski J."/>
        </authorList>
    </citation>
    <scope>NUCLEOTIDE SEQUENCE [LARGE SCALE GENOMIC DNA]</scope>
    <source>
        <strain evidence="8 9">ST18</strain>
    </source>
</reference>